<evidence type="ECO:0000256" key="2">
    <source>
        <dbReference type="SAM" id="Phobius"/>
    </source>
</evidence>
<keyword evidence="2" id="KW-0472">Membrane</keyword>
<gene>
    <name evidence="4" type="ORF">HOLleu_04415</name>
</gene>
<dbReference type="Proteomes" id="UP001152320">
    <property type="component" value="Chromosome 1"/>
</dbReference>
<dbReference type="OrthoDB" id="427518at2759"/>
<keyword evidence="5" id="KW-1185">Reference proteome</keyword>
<proteinExistence type="predicted"/>
<feature type="transmembrane region" description="Helical" evidence="2">
    <location>
        <begin position="247"/>
        <end position="268"/>
    </location>
</feature>
<evidence type="ECO:0000313" key="5">
    <source>
        <dbReference type="Proteomes" id="UP001152320"/>
    </source>
</evidence>
<feature type="region of interest" description="Disordered" evidence="1">
    <location>
        <begin position="972"/>
        <end position="1013"/>
    </location>
</feature>
<dbReference type="SUPFAM" id="SSF52540">
    <property type="entry name" value="P-loop containing nucleoside triphosphate hydrolases"/>
    <property type="match status" value="1"/>
</dbReference>
<reference evidence="4" key="1">
    <citation type="submission" date="2021-10" db="EMBL/GenBank/DDBJ databases">
        <title>Tropical sea cucumber genome reveals ecological adaptation and Cuvierian tubules defense mechanism.</title>
        <authorList>
            <person name="Chen T."/>
        </authorList>
    </citation>
    <scope>NUCLEOTIDE SEQUENCE</scope>
    <source>
        <strain evidence="4">Nanhai2018</strain>
        <tissue evidence="4">Muscle</tissue>
    </source>
</reference>
<sequence>MFLVFLAGDNEVICISPQFLELGKTGIIDCSSQVHFSGVLWYDTRDYLLAEPILHYRRSLKTGSGYDSGEYDILQNGSLVIQEVLLKHERTFTVAYLHSEEKEPIPINVKVLVIVYPVPAYPLVNGCDHQQYCLLEVKREGFLNCTLLGIRPLVDIEWKVFHHGDTDLISFRQQRVTIIENGETFNVTVTTSYLSRVDSLDKITLECGVVEAKYGFILPTKVEIEFVEESTTYPITFQATSNHSDEWMSVTLIIAIAVLVIVCAVITIRCIVKRKIRRAEENMINADEASSMLKFDVQNISGLKEKFVKEITGKYKDQYEAVQPIPYIKDRLYCVEKVFVEGGIEFLESKEGESRRGIWKTLETYENIFDDEQVRSVRRILEGEPGYGKSTVALKFAYDWCNPKPTSSLQDVEILILLRLRQLGGVPSIYKAIKRFILPRDSTIKESDIESILRNSERVVVILDGFDEYPDQDSTTITDVRNIIARSMFQEFEVITTTRSSCLPKQYPPLTKQIRLTGFDDNAHRDYIRKAVVGNDEDGVRRIEKYLHDNPILSDLCQVPLLFVLFAHMTYENEQFRKLNSVTSFFRHMIHCFHSHMINKMDDENVRKYEMFENNHQDLDKLAFEAFSGQSQRIVWDKDEMCQLIGKEFYDQYIRIGILVEEEVINIVNDPGTPITEHILYKKEVRFYHKLFCEWYAAHYLSEYIKRNPDLDLSASLCHLHPFDVQYLNRFSCGLNSSSGEKIIKFLKTIEGGDQFAILCILEQTGKIGNIKETIRQLCSKGIIISRHESLLLQRSSLQLLHIAAKNEIPIEYVNLHDCFHSVDSDKAAVMTTAGLFLQSSIPFKKLRVSLYKREMTEDEVNAILDFSSWCTSLHTLVLFSSVPPRGFVVGPTLNALNSKQVKVQYHRVFTSGDSPQYILNLRTGLWERESDCKECTDEDFEEMNSTWTKLRDFTDEKHKEAIKKHRDIISKEIGQRKTGAGENNGNIRTSPSKGIGDHDDARDGGSVRKCNC</sequence>
<keyword evidence="2" id="KW-0812">Transmembrane</keyword>
<feature type="domain" description="NACHT" evidence="3">
    <location>
        <begin position="377"/>
        <end position="501"/>
    </location>
</feature>
<dbReference type="PROSITE" id="PS50837">
    <property type="entry name" value="NACHT"/>
    <property type="match status" value="1"/>
</dbReference>
<dbReference type="PANTHER" id="PTHR46312:SF2">
    <property type="entry name" value="NUCLEOTIDE-BINDING OLIGOMERIZATION DOMAIN-CONTAINING PROTEIN 2-LIKE"/>
    <property type="match status" value="1"/>
</dbReference>
<feature type="compositionally biased region" description="Basic and acidic residues" evidence="1">
    <location>
        <begin position="996"/>
        <end position="1007"/>
    </location>
</feature>
<evidence type="ECO:0000256" key="1">
    <source>
        <dbReference type="SAM" id="MobiDB-lite"/>
    </source>
</evidence>
<feature type="compositionally biased region" description="Polar residues" evidence="1">
    <location>
        <begin position="982"/>
        <end position="993"/>
    </location>
</feature>
<name>A0A9Q1CTZ9_HOLLE</name>
<dbReference type="InterPro" id="IPR027417">
    <property type="entry name" value="P-loop_NTPase"/>
</dbReference>
<evidence type="ECO:0000313" key="4">
    <source>
        <dbReference type="EMBL" id="KAJ8051008.1"/>
    </source>
</evidence>
<dbReference type="Gene3D" id="3.40.50.300">
    <property type="entry name" value="P-loop containing nucleotide triphosphate hydrolases"/>
    <property type="match status" value="1"/>
</dbReference>
<evidence type="ECO:0000259" key="3">
    <source>
        <dbReference type="PROSITE" id="PS50837"/>
    </source>
</evidence>
<protein>
    <submittedName>
        <fullName evidence="4">Protein NLRC5</fullName>
    </submittedName>
</protein>
<dbReference type="InterPro" id="IPR007111">
    <property type="entry name" value="NACHT_NTPase"/>
</dbReference>
<organism evidence="4 5">
    <name type="scientific">Holothuria leucospilota</name>
    <name type="common">Black long sea cucumber</name>
    <name type="synonym">Mertensiothuria leucospilota</name>
    <dbReference type="NCBI Taxonomy" id="206669"/>
    <lineage>
        <taxon>Eukaryota</taxon>
        <taxon>Metazoa</taxon>
        <taxon>Echinodermata</taxon>
        <taxon>Eleutherozoa</taxon>
        <taxon>Echinozoa</taxon>
        <taxon>Holothuroidea</taxon>
        <taxon>Aspidochirotacea</taxon>
        <taxon>Aspidochirotida</taxon>
        <taxon>Holothuriidae</taxon>
        <taxon>Holothuria</taxon>
    </lineage>
</organism>
<dbReference type="PANTHER" id="PTHR46312">
    <property type="entry name" value="NACHT DOMAIN-CONTAINING PROTEIN"/>
    <property type="match status" value="1"/>
</dbReference>
<accession>A0A9Q1CTZ9</accession>
<dbReference type="AlphaFoldDB" id="A0A9Q1CTZ9"/>
<comment type="caution">
    <text evidence="4">The sequence shown here is derived from an EMBL/GenBank/DDBJ whole genome shotgun (WGS) entry which is preliminary data.</text>
</comment>
<dbReference type="EMBL" id="JAIZAY010000001">
    <property type="protein sequence ID" value="KAJ8051008.1"/>
    <property type="molecule type" value="Genomic_DNA"/>
</dbReference>
<dbReference type="Pfam" id="PF05729">
    <property type="entry name" value="NACHT"/>
    <property type="match status" value="1"/>
</dbReference>
<keyword evidence="2" id="KW-1133">Transmembrane helix</keyword>